<gene>
    <name evidence="1" type="ORF">DVH24_021310</name>
</gene>
<name>A0A498HTQ4_MALDO</name>
<reference evidence="1 2" key="1">
    <citation type="submission" date="2018-10" db="EMBL/GenBank/DDBJ databases">
        <title>A high-quality apple genome assembly.</title>
        <authorList>
            <person name="Hu J."/>
        </authorList>
    </citation>
    <scope>NUCLEOTIDE SEQUENCE [LARGE SCALE GENOMIC DNA]</scope>
    <source>
        <strain evidence="2">cv. HFTH1</strain>
        <tissue evidence="1">Young leaf</tissue>
    </source>
</reference>
<sequence>MHWYLFYKTLSFFKFGYVICHVVGVQRLKPIQLNHRIDHKCDVVIQNIIKEEAKIILWLDVTHSFTSLSFDSLLQPIIAAFTSLKVKLFVDNIILNNIGSTLFFANEIEVLQTGKKVIIEELGYLDPDLYKVHIILIFYRVRLKQSYSLFTSFTEDFYLMIIDHLNIFLNISQDDTFLCKTSIKQFNTRYEWWYAACPTCAKQMYKDPMSGEKFFGTTCKDLVFNQRSTYQKQLPSEFLRLIGQRKFFHLRRHHDPTNNSTVYEQRNCSVFHNSFIVYYTA</sequence>
<proteinExistence type="predicted"/>
<dbReference type="Proteomes" id="UP000290289">
    <property type="component" value="Chromosome 15"/>
</dbReference>
<evidence type="ECO:0000313" key="2">
    <source>
        <dbReference type="Proteomes" id="UP000290289"/>
    </source>
</evidence>
<dbReference type="AlphaFoldDB" id="A0A498HTQ4"/>
<comment type="caution">
    <text evidence="1">The sequence shown here is derived from an EMBL/GenBank/DDBJ whole genome shotgun (WGS) entry which is preliminary data.</text>
</comment>
<dbReference type="InterPro" id="IPR012340">
    <property type="entry name" value="NA-bd_OB-fold"/>
</dbReference>
<accession>A0A498HTQ4</accession>
<dbReference type="Gene3D" id="2.40.50.140">
    <property type="entry name" value="Nucleic acid-binding proteins"/>
    <property type="match status" value="1"/>
</dbReference>
<protein>
    <submittedName>
        <fullName evidence="1">Uncharacterized protein</fullName>
    </submittedName>
</protein>
<evidence type="ECO:0000313" key="1">
    <source>
        <dbReference type="EMBL" id="RXH74130.1"/>
    </source>
</evidence>
<keyword evidence="2" id="KW-1185">Reference proteome</keyword>
<organism evidence="1 2">
    <name type="scientific">Malus domestica</name>
    <name type="common">Apple</name>
    <name type="synonym">Pyrus malus</name>
    <dbReference type="NCBI Taxonomy" id="3750"/>
    <lineage>
        <taxon>Eukaryota</taxon>
        <taxon>Viridiplantae</taxon>
        <taxon>Streptophyta</taxon>
        <taxon>Embryophyta</taxon>
        <taxon>Tracheophyta</taxon>
        <taxon>Spermatophyta</taxon>
        <taxon>Magnoliopsida</taxon>
        <taxon>eudicotyledons</taxon>
        <taxon>Gunneridae</taxon>
        <taxon>Pentapetalae</taxon>
        <taxon>rosids</taxon>
        <taxon>fabids</taxon>
        <taxon>Rosales</taxon>
        <taxon>Rosaceae</taxon>
        <taxon>Amygdaloideae</taxon>
        <taxon>Maleae</taxon>
        <taxon>Malus</taxon>
    </lineage>
</organism>
<dbReference type="EMBL" id="RDQH01000341">
    <property type="protein sequence ID" value="RXH74130.1"/>
    <property type="molecule type" value="Genomic_DNA"/>
</dbReference>